<dbReference type="InterPro" id="IPR000600">
    <property type="entry name" value="ROK"/>
</dbReference>
<dbReference type="PANTHER" id="PTHR18964:SF174">
    <property type="entry name" value="D-ALLOSE KINASE-RELATED"/>
    <property type="match status" value="1"/>
</dbReference>
<name>A0A7W4Z603_9GAMM</name>
<organism evidence="2 3">
    <name type="scientific">Litorivivens lipolytica</name>
    <dbReference type="NCBI Taxonomy" id="1524264"/>
    <lineage>
        <taxon>Bacteria</taxon>
        <taxon>Pseudomonadati</taxon>
        <taxon>Pseudomonadota</taxon>
        <taxon>Gammaproteobacteria</taxon>
        <taxon>Litorivivens</taxon>
    </lineage>
</organism>
<dbReference type="EC" id="2.7.1.4" evidence="2"/>
<proteinExistence type="predicted"/>
<protein>
    <submittedName>
        <fullName evidence="2">Fructokinase</fullName>
        <ecNumber evidence="2">2.7.1.4</ecNumber>
    </submittedName>
</protein>
<dbReference type="InterPro" id="IPR043129">
    <property type="entry name" value="ATPase_NBD"/>
</dbReference>
<reference evidence="2 3" key="1">
    <citation type="submission" date="2020-08" db="EMBL/GenBank/DDBJ databases">
        <title>Genomic Encyclopedia of Type Strains, Phase III (KMG-III): the genomes of soil and plant-associated and newly described type strains.</title>
        <authorList>
            <person name="Whitman W."/>
        </authorList>
    </citation>
    <scope>NUCLEOTIDE SEQUENCE [LARGE SCALE GENOMIC DNA]</scope>
    <source>
        <strain evidence="2 3">CECT 8654</strain>
    </source>
</reference>
<keyword evidence="1" id="KW-0119">Carbohydrate metabolism</keyword>
<dbReference type="PANTHER" id="PTHR18964">
    <property type="entry name" value="ROK (REPRESSOR, ORF, KINASE) FAMILY"/>
    <property type="match status" value="1"/>
</dbReference>
<keyword evidence="2" id="KW-0418">Kinase</keyword>
<evidence type="ECO:0000256" key="1">
    <source>
        <dbReference type="ARBA" id="ARBA00023277"/>
    </source>
</evidence>
<accession>A0A7W4Z603</accession>
<dbReference type="EMBL" id="JACHWY010000002">
    <property type="protein sequence ID" value="MBB3048034.1"/>
    <property type="molecule type" value="Genomic_DNA"/>
</dbReference>
<gene>
    <name evidence="2" type="ORF">FHR99_002300</name>
</gene>
<dbReference type="PROSITE" id="PS01125">
    <property type="entry name" value="ROK"/>
    <property type="match status" value="1"/>
</dbReference>
<dbReference type="GO" id="GO:0008865">
    <property type="term" value="F:fructokinase activity"/>
    <property type="evidence" value="ECO:0007669"/>
    <property type="project" value="UniProtKB-EC"/>
</dbReference>
<dbReference type="InterPro" id="IPR049874">
    <property type="entry name" value="ROK_cs"/>
</dbReference>
<evidence type="ECO:0000313" key="3">
    <source>
        <dbReference type="Proteomes" id="UP000537130"/>
    </source>
</evidence>
<keyword evidence="3" id="KW-1185">Reference proteome</keyword>
<keyword evidence="2" id="KW-0808">Transferase</keyword>
<dbReference type="SUPFAM" id="SSF53067">
    <property type="entry name" value="Actin-like ATPase domain"/>
    <property type="match status" value="1"/>
</dbReference>
<comment type="caution">
    <text evidence="2">The sequence shown here is derived from an EMBL/GenBank/DDBJ whole genome shotgun (WGS) entry which is preliminary data.</text>
</comment>
<dbReference type="RefSeq" id="WP_183410796.1">
    <property type="nucleotide sequence ID" value="NZ_JACHWY010000002.1"/>
</dbReference>
<dbReference type="AlphaFoldDB" id="A0A7W4Z603"/>
<dbReference type="Pfam" id="PF00480">
    <property type="entry name" value="ROK"/>
    <property type="match status" value="1"/>
</dbReference>
<dbReference type="Proteomes" id="UP000537130">
    <property type="component" value="Unassembled WGS sequence"/>
</dbReference>
<evidence type="ECO:0000313" key="2">
    <source>
        <dbReference type="EMBL" id="MBB3048034.1"/>
    </source>
</evidence>
<dbReference type="Gene3D" id="3.30.420.40">
    <property type="match status" value="2"/>
</dbReference>
<sequence>MRIGVDLGGTKIEAVVMDDHGSILTARRISTPVNQYPQTLQAIADLVQSLESDCGSPCLVGIGTPGSPQRNGLMKNCNSTVLNGKPLKADLEKRLQREIRMANDADCFALSEAMDGAGAGFETVFGVILGTGVGGGLVIHQRLLSGPNGLAGEWGHNPLPTSNEQRPCYCVKRDCIETHLNGAGLMSLVPTDQQKQCQSAADLSELALQGDAQAETILRLYASKLAQALATVINVVDPDVIVLGGGLSKIKPLYEWLPALLPEAVFGGECTTPVVPARYGDSSGVRGAAWLWPAGV</sequence>